<evidence type="ECO:0000256" key="3">
    <source>
        <dbReference type="ARBA" id="ARBA00022723"/>
    </source>
</evidence>
<comment type="caution">
    <text evidence="11">The sequence shown here is derived from an EMBL/GenBank/DDBJ whole genome shotgun (WGS) entry which is preliminary data.</text>
</comment>
<evidence type="ECO:0000259" key="10">
    <source>
        <dbReference type="Pfam" id="PF13193"/>
    </source>
</evidence>
<protein>
    <recommendedName>
        <fullName evidence="8">3-methylmercaptopropionyl-CoA ligase</fullName>
        <ecNumber evidence="7">6.2.1.44</ecNumber>
    </recommendedName>
</protein>
<dbReference type="InterPro" id="IPR045851">
    <property type="entry name" value="AMP-bd_C_sf"/>
</dbReference>
<dbReference type="AlphaFoldDB" id="A0A512HCV9"/>
<dbReference type="Gene3D" id="3.30.300.30">
    <property type="match status" value="1"/>
</dbReference>
<dbReference type="Gene3D" id="3.40.50.12780">
    <property type="entry name" value="N-terminal domain of ligase-like"/>
    <property type="match status" value="1"/>
</dbReference>
<dbReference type="RefSeq" id="WP_147177908.1">
    <property type="nucleotide sequence ID" value="NZ_BJZP01000001.1"/>
</dbReference>
<reference evidence="11 12" key="1">
    <citation type="submission" date="2019-07" db="EMBL/GenBank/DDBJ databases">
        <title>Whole genome shotgun sequence of Rhizobium naphthalenivorans NBRC 107585.</title>
        <authorList>
            <person name="Hosoyama A."/>
            <person name="Uohara A."/>
            <person name="Ohji S."/>
            <person name="Ichikawa N."/>
        </authorList>
    </citation>
    <scope>NUCLEOTIDE SEQUENCE [LARGE SCALE GENOMIC DNA]</scope>
    <source>
        <strain evidence="11 12">NBRC 107585</strain>
    </source>
</reference>
<sequence>MLGLMQEWPLLCHKVIDHAGLYHGEREVVSRSVEGPIHRTNYRMLRQRSLQFSKRLEIEGVGIGDRIATMAWNTWRHVEAWYGITGVGAIYHTLNPRLFPQQIAWIMNDAEDRMLFVDLTFLPIVEAIAPLVPSLEKVVILCDGSAMPETTLANAVAYEAWLAEADSDYRWKEVDERTAAGMCYTSGTTGEPKGVVYSHRSNVLHSMVALQPDMMGLSSRDSIMPVVPLFHANGWSLAFAAPMAGARMVLPGPGMDGKSIYEMLKNERVTVTAAVPTIWLMLLQHLEKDGGDLPDLKRVVIGGAAAPRSIIAAFKDRYNVDVLHAWGMTEMSPLGTICSLKPEYDALEGEARLDVLSKQGHPPFTVEMTVTDDAGNAQPWDGKTFGRLKVRGPAVSSSYYKGRGAEQFHNGNWFDTGDVAHMDEHGYMQITDRSKDVIKSGGEWISSIELENLAVGHPHVAEAAVIGVSHPKWDERPLLIVVPKSECEPCRDDILDFMKGKIANWWMPDDVVFVDEIPHTSTGKILKTELRQRMKDYTLPGL</sequence>
<organism evidence="11 12">
    <name type="scientific">Ciceribacter naphthalenivorans</name>
    <dbReference type="NCBI Taxonomy" id="1118451"/>
    <lineage>
        <taxon>Bacteria</taxon>
        <taxon>Pseudomonadati</taxon>
        <taxon>Pseudomonadota</taxon>
        <taxon>Alphaproteobacteria</taxon>
        <taxon>Hyphomicrobiales</taxon>
        <taxon>Rhizobiaceae</taxon>
        <taxon>Ciceribacter</taxon>
    </lineage>
</organism>
<dbReference type="GO" id="GO:0046872">
    <property type="term" value="F:metal ion binding"/>
    <property type="evidence" value="ECO:0007669"/>
    <property type="project" value="UniProtKB-KW"/>
</dbReference>
<evidence type="ECO:0000256" key="7">
    <source>
        <dbReference type="ARBA" id="ARBA00066616"/>
    </source>
</evidence>
<keyword evidence="2 11" id="KW-0436">Ligase</keyword>
<dbReference type="Pfam" id="PF13193">
    <property type="entry name" value="AMP-binding_C"/>
    <property type="match status" value="1"/>
</dbReference>
<gene>
    <name evidence="11" type="ORF">RNA01_01320</name>
</gene>
<evidence type="ECO:0000313" key="11">
    <source>
        <dbReference type="EMBL" id="GEO83200.1"/>
    </source>
</evidence>
<evidence type="ECO:0000256" key="2">
    <source>
        <dbReference type="ARBA" id="ARBA00022598"/>
    </source>
</evidence>
<dbReference type="InterPro" id="IPR025110">
    <property type="entry name" value="AMP-bd_C"/>
</dbReference>
<keyword evidence="4" id="KW-0276">Fatty acid metabolism</keyword>
<dbReference type="CDD" id="cd12119">
    <property type="entry name" value="ttLC_FACS_AlkK_like"/>
    <property type="match status" value="1"/>
</dbReference>
<evidence type="ECO:0000256" key="5">
    <source>
        <dbReference type="ARBA" id="ARBA00023098"/>
    </source>
</evidence>
<proteinExistence type="inferred from homology"/>
<accession>A0A512HCV9</accession>
<comment type="similarity">
    <text evidence="1">Belongs to the ATP-dependent AMP-binding enzyme family.</text>
</comment>
<dbReference type="OrthoDB" id="9803968at2"/>
<dbReference type="EMBL" id="BJZP01000001">
    <property type="protein sequence ID" value="GEO83200.1"/>
    <property type="molecule type" value="Genomic_DNA"/>
</dbReference>
<keyword evidence="3" id="KW-0479">Metal-binding</keyword>
<dbReference type="FunFam" id="3.30.300.30:FF:000008">
    <property type="entry name" value="2,3-dihydroxybenzoate-AMP ligase"/>
    <property type="match status" value="1"/>
</dbReference>
<evidence type="ECO:0000259" key="9">
    <source>
        <dbReference type="Pfam" id="PF00501"/>
    </source>
</evidence>
<dbReference type="PANTHER" id="PTHR43859">
    <property type="entry name" value="ACYL-ACTIVATING ENZYME"/>
    <property type="match status" value="1"/>
</dbReference>
<keyword evidence="5" id="KW-0443">Lipid metabolism</keyword>
<dbReference type="SUPFAM" id="SSF56801">
    <property type="entry name" value="Acetyl-CoA synthetase-like"/>
    <property type="match status" value="1"/>
</dbReference>
<keyword evidence="12" id="KW-1185">Reference proteome</keyword>
<dbReference type="GO" id="GO:0016874">
    <property type="term" value="F:ligase activity"/>
    <property type="evidence" value="ECO:0007669"/>
    <property type="project" value="UniProtKB-KW"/>
</dbReference>
<dbReference type="Proteomes" id="UP000321717">
    <property type="component" value="Unassembled WGS sequence"/>
</dbReference>
<evidence type="ECO:0000256" key="1">
    <source>
        <dbReference type="ARBA" id="ARBA00006432"/>
    </source>
</evidence>
<evidence type="ECO:0000256" key="4">
    <source>
        <dbReference type="ARBA" id="ARBA00022832"/>
    </source>
</evidence>
<evidence type="ECO:0000256" key="6">
    <source>
        <dbReference type="ARBA" id="ARBA00051915"/>
    </source>
</evidence>
<dbReference type="Pfam" id="PF00501">
    <property type="entry name" value="AMP-binding"/>
    <property type="match status" value="1"/>
</dbReference>
<feature type="domain" description="AMP-dependent synthetase/ligase" evidence="9">
    <location>
        <begin position="25"/>
        <end position="400"/>
    </location>
</feature>
<dbReference type="InterPro" id="IPR042099">
    <property type="entry name" value="ANL_N_sf"/>
</dbReference>
<dbReference type="InterPro" id="IPR020845">
    <property type="entry name" value="AMP-binding_CS"/>
</dbReference>
<dbReference type="PANTHER" id="PTHR43859:SF4">
    <property type="entry name" value="BUTANOATE--COA LIGASE AAE1-RELATED"/>
    <property type="match status" value="1"/>
</dbReference>
<dbReference type="NCBIfam" id="NF004837">
    <property type="entry name" value="PRK06187.1"/>
    <property type="match status" value="1"/>
</dbReference>
<dbReference type="NCBIfam" id="NF004674">
    <property type="entry name" value="PRK06018.1"/>
    <property type="match status" value="1"/>
</dbReference>
<dbReference type="GO" id="GO:0006631">
    <property type="term" value="P:fatty acid metabolic process"/>
    <property type="evidence" value="ECO:0007669"/>
    <property type="project" value="UniProtKB-KW"/>
</dbReference>
<comment type="catalytic activity">
    <reaction evidence="6">
        <text>3-(methylsulfanyl)propanoate + ATP + CoA = 3-(methylsulfanyl)propanoyl-CoA + AMP + diphosphate</text>
        <dbReference type="Rhea" id="RHEA:43052"/>
        <dbReference type="ChEBI" id="CHEBI:30616"/>
        <dbReference type="ChEBI" id="CHEBI:33019"/>
        <dbReference type="ChEBI" id="CHEBI:49016"/>
        <dbReference type="ChEBI" id="CHEBI:57287"/>
        <dbReference type="ChEBI" id="CHEBI:82815"/>
        <dbReference type="ChEBI" id="CHEBI:456215"/>
        <dbReference type="EC" id="6.2.1.44"/>
    </reaction>
    <physiologicalReaction direction="left-to-right" evidence="6">
        <dbReference type="Rhea" id="RHEA:43053"/>
    </physiologicalReaction>
</comment>
<dbReference type="PROSITE" id="PS00455">
    <property type="entry name" value="AMP_BINDING"/>
    <property type="match status" value="1"/>
</dbReference>
<evidence type="ECO:0000256" key="8">
    <source>
        <dbReference type="ARBA" id="ARBA00067668"/>
    </source>
</evidence>
<dbReference type="EC" id="6.2.1.44" evidence="7"/>
<dbReference type="InterPro" id="IPR000873">
    <property type="entry name" value="AMP-dep_synth/lig_dom"/>
</dbReference>
<evidence type="ECO:0000313" key="12">
    <source>
        <dbReference type="Proteomes" id="UP000321717"/>
    </source>
</evidence>
<name>A0A512HCV9_9HYPH</name>
<feature type="domain" description="AMP-binding enzyme C-terminal" evidence="10">
    <location>
        <begin position="449"/>
        <end position="524"/>
    </location>
</feature>